<dbReference type="AlphaFoldDB" id="A0A7Y8K3Q6"/>
<evidence type="ECO:0000313" key="1">
    <source>
        <dbReference type="EMBL" id="NWE74937.1"/>
    </source>
</evidence>
<comment type="caution">
    <text evidence="1">The sequence shown here is derived from an EMBL/GenBank/DDBJ whole genome shotgun (WGS) entry which is preliminary data.</text>
</comment>
<gene>
    <name evidence="1" type="ORF">HX828_05165</name>
</gene>
<name>A0A7Y8K3Q6_9PSED</name>
<organism evidence="1 2">
    <name type="scientific">Pseudomonas yamanorum</name>
    <dbReference type="NCBI Taxonomy" id="515393"/>
    <lineage>
        <taxon>Bacteria</taxon>
        <taxon>Pseudomonadati</taxon>
        <taxon>Pseudomonadota</taxon>
        <taxon>Gammaproteobacteria</taxon>
        <taxon>Pseudomonadales</taxon>
        <taxon>Pseudomonadaceae</taxon>
        <taxon>Pseudomonas</taxon>
    </lineage>
</organism>
<dbReference type="EMBL" id="JACARF010000005">
    <property type="protein sequence ID" value="NWE74937.1"/>
    <property type="molecule type" value="Genomic_DNA"/>
</dbReference>
<sequence length="114" mass="12951">MNQTLYNELVRLARAQALAAYSDISPLVGLFMDREEDRDAIARLLGEIALYEYSEGRPMLTALIVHRGDDNNPGEGFFGIAQELKIFNGTRDQISRLTFWANQVTAVHNHWRNA</sequence>
<accession>A0A7Y8K3Q6</accession>
<reference evidence="1 2" key="1">
    <citation type="submission" date="2020-04" db="EMBL/GenBank/DDBJ databases">
        <title>Molecular characterization of pseudomonads from Agaricus bisporus reveal novel blotch 2 pathogens in Western Europe.</title>
        <authorList>
            <person name="Taparia T."/>
            <person name="Krijger M."/>
            <person name="Haynes E."/>
            <person name="Elpinstone J.G."/>
            <person name="Noble R."/>
            <person name="Van Der Wolf J."/>
        </authorList>
    </citation>
    <scope>NUCLEOTIDE SEQUENCE [LARGE SCALE GENOMIC DNA]</scope>
    <source>
        <strain evidence="1 2">IPO3781</strain>
    </source>
</reference>
<dbReference type="Proteomes" id="UP000537188">
    <property type="component" value="Unassembled WGS sequence"/>
</dbReference>
<dbReference type="RefSeq" id="WP_177112892.1">
    <property type="nucleotide sequence ID" value="NZ_JACARF010000005.1"/>
</dbReference>
<protein>
    <submittedName>
        <fullName evidence="1">Uncharacterized protein</fullName>
    </submittedName>
</protein>
<evidence type="ECO:0000313" key="2">
    <source>
        <dbReference type="Proteomes" id="UP000537188"/>
    </source>
</evidence>
<proteinExistence type="predicted"/>